<dbReference type="EMBL" id="UASJ01000001">
    <property type="protein sequence ID" value="SQB64651.1"/>
    <property type="molecule type" value="Genomic_DNA"/>
</dbReference>
<dbReference type="SUPFAM" id="SSF53067">
    <property type="entry name" value="Actin-like ATPase domain"/>
    <property type="match status" value="1"/>
</dbReference>
<evidence type="ECO:0000256" key="1">
    <source>
        <dbReference type="ARBA" id="ARBA00006479"/>
    </source>
</evidence>
<dbReference type="GeneID" id="55565694"/>
<dbReference type="Gene3D" id="3.30.420.40">
    <property type="match status" value="3"/>
</dbReference>
<keyword evidence="3" id="KW-0418">Kinase</keyword>
<evidence type="ECO:0000313" key="3">
    <source>
        <dbReference type="EMBL" id="SQB64651.1"/>
    </source>
</evidence>
<dbReference type="Proteomes" id="UP000250245">
    <property type="component" value="Unassembled WGS sequence"/>
</dbReference>
<evidence type="ECO:0000313" key="5">
    <source>
        <dbReference type="Proteomes" id="UP000553981"/>
    </source>
</evidence>
<dbReference type="PANTHER" id="PTHR18964">
    <property type="entry name" value="ROK (REPRESSOR, ORF, KINASE) FAMILY"/>
    <property type="match status" value="1"/>
</dbReference>
<dbReference type="Gene3D" id="1.10.10.10">
    <property type="entry name" value="Winged helix-like DNA-binding domain superfamily/Winged helix DNA-binding domain"/>
    <property type="match status" value="1"/>
</dbReference>
<dbReference type="AlphaFoldDB" id="A0A2X2YP34"/>
<evidence type="ECO:0000313" key="2">
    <source>
        <dbReference type="EMBL" id="NMW87835.1"/>
    </source>
</evidence>
<organism evidence="3 4">
    <name type="scientific">Mobiluncus curtisii</name>
    <dbReference type="NCBI Taxonomy" id="2051"/>
    <lineage>
        <taxon>Bacteria</taxon>
        <taxon>Bacillati</taxon>
        <taxon>Actinomycetota</taxon>
        <taxon>Actinomycetes</taxon>
        <taxon>Actinomycetales</taxon>
        <taxon>Actinomycetaceae</taxon>
        <taxon>Mobiluncus</taxon>
    </lineage>
</organism>
<dbReference type="SUPFAM" id="SSF46785">
    <property type="entry name" value="Winged helix' DNA-binding domain"/>
    <property type="match status" value="1"/>
</dbReference>
<dbReference type="InterPro" id="IPR043129">
    <property type="entry name" value="ATPase_NBD"/>
</dbReference>
<dbReference type="GO" id="GO:0008787">
    <property type="term" value="F:D-allose kinase activity"/>
    <property type="evidence" value="ECO:0007669"/>
    <property type="project" value="UniProtKB-EC"/>
</dbReference>
<sequence>MQEFVSVSTQRVMNLRRVLHEVLYADSDEAITRAAIASKVQITRATATRLSDQLVSLGLLHELPPVMTGGPGRPGRVLVGNNNLVSLGVDIGVSWIRMMGLGLGGEELFRKQFELDVPALSSEEVFSLVGNELNLFVSNLSSRAVIFAVTVSVPGLVDSDNGSVIYAPNLDWTNVDVCQQVNRVIQFSVKSIEVHNEANMAALAHTWKRPGCPSGLDTFAYISGGVGVGAAVIENRQLYLGRHGWVGEIGHLTIDPRGIQCKCGAQGCLERYVGRQALEIRSGDNAALVESARALGMALAALTNILDVSLIIIGGDVTNLFADYSEEVKRLMRLHTIADEQRSLQITGSAYEMPAVRGAAIQGFQALLDAPTHFGKFRAVDK</sequence>
<dbReference type="EC" id="2.7.1.55" evidence="3"/>
<dbReference type="InterPro" id="IPR000600">
    <property type="entry name" value="ROK"/>
</dbReference>
<reference evidence="2 5" key="2">
    <citation type="submission" date="2020-04" db="EMBL/GenBank/DDBJ databases">
        <title>Antimicrobial susceptibility and clonality of vaginal-derived multi-drug resistant Mobiluncus isolates in China.</title>
        <authorList>
            <person name="Zhang X."/>
        </authorList>
    </citation>
    <scope>NUCLEOTIDE SEQUENCE [LARGE SCALE GENOMIC DNA]</scope>
    <source>
        <strain evidence="2 5">19</strain>
    </source>
</reference>
<dbReference type="Proteomes" id="UP000553981">
    <property type="component" value="Unassembled WGS sequence"/>
</dbReference>
<dbReference type="InterPro" id="IPR036388">
    <property type="entry name" value="WH-like_DNA-bd_sf"/>
</dbReference>
<evidence type="ECO:0000313" key="4">
    <source>
        <dbReference type="Proteomes" id="UP000250245"/>
    </source>
</evidence>
<accession>A0A2X2YP34</accession>
<gene>
    <name evidence="3" type="primary">alsK</name>
    <name evidence="2" type="ORF">HHJ67_08815</name>
    <name evidence="3" type="ORF">NCTC11820_01003</name>
</gene>
<dbReference type="PANTHER" id="PTHR18964:SF149">
    <property type="entry name" value="BIFUNCTIONAL UDP-N-ACETYLGLUCOSAMINE 2-EPIMERASE_N-ACETYLMANNOSAMINE KINASE"/>
    <property type="match status" value="1"/>
</dbReference>
<dbReference type="InterPro" id="IPR036390">
    <property type="entry name" value="WH_DNA-bd_sf"/>
</dbReference>
<dbReference type="EMBL" id="JABCUI010000004">
    <property type="protein sequence ID" value="NMW87835.1"/>
    <property type="molecule type" value="Genomic_DNA"/>
</dbReference>
<keyword evidence="3" id="KW-0808">Transferase</keyword>
<dbReference type="OMA" id="FINIFDM"/>
<protein>
    <submittedName>
        <fullName evidence="3">D-allose kinase</fullName>
        <ecNumber evidence="3">2.7.1.55</ecNumber>
    </submittedName>
    <submittedName>
        <fullName evidence="2">ROK family protein</fullName>
    </submittedName>
</protein>
<comment type="similarity">
    <text evidence="1">Belongs to the ROK (NagC/XylR) family.</text>
</comment>
<dbReference type="RefSeq" id="WP_013189494.1">
    <property type="nucleotide sequence ID" value="NZ_CP068112.1"/>
</dbReference>
<name>A0A2X2YP34_9ACTO</name>
<reference evidence="3 4" key="1">
    <citation type="submission" date="2018-06" db="EMBL/GenBank/DDBJ databases">
        <authorList>
            <consortium name="Pathogen Informatics"/>
            <person name="Doyle S."/>
        </authorList>
    </citation>
    <scope>NUCLEOTIDE SEQUENCE [LARGE SCALE GENOMIC DNA]</scope>
    <source>
        <strain evidence="3 4">NCTC11820</strain>
    </source>
</reference>
<dbReference type="Pfam" id="PF00480">
    <property type="entry name" value="ROK"/>
    <property type="match status" value="1"/>
</dbReference>
<proteinExistence type="inferred from homology"/>